<dbReference type="InterPro" id="IPR019355">
    <property type="entry name" value="Cell_cycle_regulator_Mat89Bb"/>
</dbReference>
<evidence type="ECO:0000256" key="5">
    <source>
        <dbReference type="ARBA" id="ARBA00022618"/>
    </source>
</evidence>
<dbReference type="PANTHER" id="PTHR12955">
    <property type="entry name" value="SARCOMA ANTIGEN NY-SAR-95-RELATED"/>
    <property type="match status" value="1"/>
</dbReference>
<reference evidence="15" key="1">
    <citation type="journal article" date="2015" name="Nat. Genet.">
        <title>The genome and transcriptome of the zoonotic hookworm Ancylostoma ceylanicum identify infection-specific gene families.</title>
        <authorList>
            <person name="Schwarz E.M."/>
            <person name="Hu Y."/>
            <person name="Antoshechkin I."/>
            <person name="Miller M.M."/>
            <person name="Sternberg P.W."/>
            <person name="Aroian R.V."/>
        </authorList>
    </citation>
    <scope>NUCLEOTIDE SEQUENCE</scope>
    <source>
        <strain evidence="15">HY135</strain>
    </source>
</reference>
<comment type="subunit">
    <text evidence="12">Belongs to the multiprotein complex Integrator, at least composed of IntS1, IntS2, IntS3, IntS4, omd/IntS5, IntS6, defl/IntS7, IntS8, IntS9, IntS10, IntS11, IntS12, asun/IntS13, IntS14 and IntS15. The core complex associates with protein phosphatase 2A subunits mts/PP2A and Pp2A-29B, to form the Integrator-PP2A (INTAC) complex.</text>
</comment>
<name>A0A016SL23_9BILA</name>
<evidence type="ECO:0000256" key="6">
    <source>
        <dbReference type="ARBA" id="ARBA00022776"/>
    </source>
</evidence>
<organism evidence="14 15">
    <name type="scientific">Ancylostoma ceylanicum</name>
    <dbReference type="NCBI Taxonomy" id="53326"/>
    <lineage>
        <taxon>Eukaryota</taxon>
        <taxon>Metazoa</taxon>
        <taxon>Ecdysozoa</taxon>
        <taxon>Nematoda</taxon>
        <taxon>Chromadorea</taxon>
        <taxon>Rhabditida</taxon>
        <taxon>Rhabditina</taxon>
        <taxon>Rhabditomorpha</taxon>
        <taxon>Strongyloidea</taxon>
        <taxon>Ancylostomatidae</taxon>
        <taxon>Ancylostomatinae</taxon>
        <taxon>Ancylostoma</taxon>
    </lineage>
</organism>
<dbReference type="Pfam" id="PF10221">
    <property type="entry name" value="Mat89Bb"/>
    <property type="match status" value="1"/>
</dbReference>
<dbReference type="GO" id="GO:0048471">
    <property type="term" value="C:perinuclear region of cytoplasm"/>
    <property type="evidence" value="ECO:0007669"/>
    <property type="project" value="UniProtKB-SubCell"/>
</dbReference>
<dbReference type="STRING" id="53326.A0A016SL23"/>
<comment type="subcellular location">
    <subcellularLocation>
        <location evidence="2">Cytoplasm</location>
        <location evidence="2">Perinuclear region</location>
    </subcellularLocation>
    <subcellularLocation>
        <location evidence="1">Nucleus</location>
    </subcellularLocation>
</comment>
<evidence type="ECO:0000256" key="10">
    <source>
        <dbReference type="ARBA" id="ARBA00032585"/>
    </source>
</evidence>
<keyword evidence="7" id="KW-0539">Nucleus</keyword>
<evidence type="ECO:0000256" key="8">
    <source>
        <dbReference type="ARBA" id="ARBA00023306"/>
    </source>
</evidence>
<gene>
    <name evidence="14" type="primary">Acey_s0211.g2191</name>
    <name evidence="14" type="synonym">Acey-R02D3.4</name>
    <name evidence="14" type="ORF">Y032_0211g2191</name>
</gene>
<evidence type="ECO:0000256" key="3">
    <source>
        <dbReference type="ARBA" id="ARBA00020501"/>
    </source>
</evidence>
<evidence type="ECO:0000256" key="9">
    <source>
        <dbReference type="ARBA" id="ARBA00030658"/>
    </source>
</evidence>
<dbReference type="Proteomes" id="UP000024635">
    <property type="component" value="Unassembled WGS sequence"/>
</dbReference>
<evidence type="ECO:0000256" key="1">
    <source>
        <dbReference type="ARBA" id="ARBA00004123"/>
    </source>
</evidence>
<proteinExistence type="inferred from homology"/>
<evidence type="ECO:0000256" key="2">
    <source>
        <dbReference type="ARBA" id="ARBA00004556"/>
    </source>
</evidence>
<keyword evidence="15" id="KW-1185">Reference proteome</keyword>
<dbReference type="GO" id="GO:0032039">
    <property type="term" value="C:integrator complex"/>
    <property type="evidence" value="ECO:0007669"/>
    <property type="project" value="TreeGrafter"/>
</dbReference>
<dbReference type="OrthoDB" id="5844105at2759"/>
<evidence type="ECO:0000256" key="7">
    <source>
        <dbReference type="ARBA" id="ARBA00023242"/>
    </source>
</evidence>
<keyword evidence="5" id="KW-0132">Cell division</keyword>
<evidence type="ECO:0000313" key="15">
    <source>
        <dbReference type="Proteomes" id="UP000024635"/>
    </source>
</evidence>
<comment type="caution">
    <text evidence="14">The sequence shown here is derived from an EMBL/GenBank/DDBJ whole genome shotgun (WGS) entry which is preliminary data.</text>
</comment>
<evidence type="ECO:0000256" key="11">
    <source>
        <dbReference type="ARBA" id="ARBA00061603"/>
    </source>
</evidence>
<evidence type="ECO:0000256" key="4">
    <source>
        <dbReference type="ARBA" id="ARBA00022490"/>
    </source>
</evidence>
<protein>
    <recommendedName>
        <fullName evidence="3">Protein asunder</fullName>
    </recommendedName>
    <alternativeName>
        <fullName evidence="10">Cell cycle regulator Mat89Bb</fullName>
    </alternativeName>
    <alternativeName>
        <fullName evidence="9">Set apart in position or space protein</fullName>
    </alternativeName>
</protein>
<dbReference type="AlphaFoldDB" id="A0A016SL23"/>
<dbReference type="GO" id="GO:0051301">
    <property type="term" value="P:cell division"/>
    <property type="evidence" value="ECO:0007669"/>
    <property type="project" value="UniProtKB-KW"/>
</dbReference>
<evidence type="ECO:0000256" key="13">
    <source>
        <dbReference type="SAM" id="MobiDB-lite"/>
    </source>
</evidence>
<evidence type="ECO:0000313" key="14">
    <source>
        <dbReference type="EMBL" id="EYB91014.1"/>
    </source>
</evidence>
<dbReference type="GO" id="GO:0051642">
    <property type="term" value="P:centrosome localization"/>
    <property type="evidence" value="ECO:0007669"/>
    <property type="project" value="TreeGrafter"/>
</dbReference>
<dbReference type="PANTHER" id="PTHR12955:SF1">
    <property type="entry name" value="INTEGRATOR COMPLEX SUBUNIT 13"/>
    <property type="match status" value="1"/>
</dbReference>
<evidence type="ECO:0000256" key="12">
    <source>
        <dbReference type="ARBA" id="ARBA00065185"/>
    </source>
</evidence>
<sequence length="786" mass="87399">MGLGPDHKVLVVLDHGSRFAKNAGNPLNITLKESNTSRTVGKCDKSLWTWCVEATLELHRVVFDLFSGEHDAGCARLVRLVLADCVGRVLQPRWGTELVTQQEILNSLSAIGLPSTSDDSDGVALSGITLAIEALSQLSDAQIKGDGSCAPKKKEGRTKEERSNFSRVPKCWETPSTSSVTSESDRKVVENTGSVVIFTSFAEDERLTELENEVADVINCRNRIIKSLQDNSFSCINHVKLYIINVLPNDQISTATSKPFREISPTLSSCIFSRPAGDQLISVIHSVSINIYDLVSTTISGIPMKEEAQQGQSAVAINYDVELLHRREAHTELERLGLVTTNATEDFTGTLMVYAGSATYPTARLVWSTPVPKGRWNTFPRNRHASRVTPSAVNSRPSVCLSSYLLQGRNVMLEVTRVAKCEGLLSNVGAKLIAHTLIAHGGHIYIHANDVGPHGVLDCQATREKMQLKKAANGRISDFVALMKESSLHLPVPDKTESNEKPLSATSAVACVQPRRQLLRVTRYWPLRTDHCFIYNIPKRFDALFAIMRQPQLSTVDADKCKQVIHQLAALKDSRERLGEVTTATRLVKEGSSRFVLMTLVFIILQKSYLLFVISQSERTSSESPSWKWLDIWETTSIIRRSMLRLEYSAELLTSILFRIDSKSTGLERSVKISTSDVTVVDRTRMKRQEPTTANFAVASASAMSSAASEVRNMSRSNSPLPKKPRKSMYLWKPNETLNLYDYLVEKEERHHRAHWVDFVGRVKAGNRPAHLYPNLDLSAASAKQD</sequence>
<feature type="region of interest" description="Disordered" evidence="13">
    <location>
        <begin position="143"/>
        <end position="167"/>
    </location>
</feature>
<keyword evidence="4" id="KW-0963">Cytoplasm</keyword>
<keyword evidence="6" id="KW-0498">Mitosis</keyword>
<accession>A0A016SL23</accession>
<dbReference type="EMBL" id="JARK01001547">
    <property type="protein sequence ID" value="EYB91014.1"/>
    <property type="molecule type" value="Genomic_DNA"/>
</dbReference>
<dbReference type="GO" id="GO:0007346">
    <property type="term" value="P:regulation of mitotic cell cycle"/>
    <property type="evidence" value="ECO:0007669"/>
    <property type="project" value="TreeGrafter"/>
</dbReference>
<comment type="similarity">
    <text evidence="11">Belongs to the Integrator subunit 13 family.</text>
</comment>
<keyword evidence="8" id="KW-0131">Cell cycle</keyword>